<feature type="region of interest" description="Disordered" evidence="5">
    <location>
        <begin position="259"/>
        <end position="315"/>
    </location>
</feature>
<gene>
    <name evidence="7" type="ORF">KLLA0_C08778g</name>
</gene>
<dbReference type="Pfam" id="PF00250">
    <property type="entry name" value="Forkhead"/>
    <property type="match status" value="1"/>
</dbReference>
<evidence type="ECO:0000256" key="2">
    <source>
        <dbReference type="ARBA" id="ARBA00023125"/>
    </source>
</evidence>
<feature type="region of interest" description="Disordered" evidence="5">
    <location>
        <begin position="38"/>
        <end position="97"/>
    </location>
</feature>
<keyword evidence="3 4" id="KW-0539">Nucleus</keyword>
<dbReference type="InterPro" id="IPR050211">
    <property type="entry name" value="FOX_domain-containing"/>
</dbReference>
<name>Q6CTZ7_KLULA</name>
<dbReference type="GO" id="GO:0001228">
    <property type="term" value="F:DNA-binding transcription activator activity, RNA polymerase II-specific"/>
    <property type="evidence" value="ECO:0007669"/>
    <property type="project" value="UniProtKB-ARBA"/>
</dbReference>
<dbReference type="InterPro" id="IPR036388">
    <property type="entry name" value="WH-like_DNA-bd_sf"/>
</dbReference>
<dbReference type="InterPro" id="IPR001766">
    <property type="entry name" value="Fork_head_dom"/>
</dbReference>
<feature type="domain" description="Fork-head" evidence="6">
    <location>
        <begin position="123"/>
        <end position="208"/>
    </location>
</feature>
<dbReference type="PRINTS" id="PR00053">
    <property type="entry name" value="FORKHEAD"/>
</dbReference>
<dbReference type="GO" id="GO:0005634">
    <property type="term" value="C:nucleus"/>
    <property type="evidence" value="ECO:0007669"/>
    <property type="project" value="UniProtKB-SubCell"/>
</dbReference>
<dbReference type="PROSITE" id="PS50039">
    <property type="entry name" value="FORK_HEAD_3"/>
    <property type="match status" value="1"/>
</dbReference>
<evidence type="ECO:0000313" key="7">
    <source>
        <dbReference type="EMBL" id="CAH01443.1"/>
    </source>
</evidence>
<dbReference type="InterPro" id="IPR036390">
    <property type="entry name" value="WH_DNA-bd_sf"/>
</dbReference>
<dbReference type="PANTHER" id="PTHR11829">
    <property type="entry name" value="FORKHEAD BOX PROTEIN"/>
    <property type="match status" value="1"/>
</dbReference>
<dbReference type="AlphaFoldDB" id="Q6CTZ7"/>
<dbReference type="FunCoup" id="Q6CTZ7">
    <property type="interactions" value="436"/>
</dbReference>
<evidence type="ECO:0000256" key="4">
    <source>
        <dbReference type="PROSITE-ProRule" id="PRU00089"/>
    </source>
</evidence>
<dbReference type="InterPro" id="IPR030456">
    <property type="entry name" value="TF_fork_head_CS_2"/>
</dbReference>
<feature type="compositionally biased region" description="Polar residues" evidence="5">
    <location>
        <begin position="52"/>
        <end position="62"/>
    </location>
</feature>
<dbReference type="eggNOG" id="KOG2294">
    <property type="taxonomic scope" value="Eukaryota"/>
</dbReference>
<sequence>MSRTETQRQPLKDVALNRKKLHSEAAAVWNEKDAEQYELDQGALTPPHSFTHRSSISESRTPNYKMRKINPLSPELSSPIKPQRAKRMKSDQGRSSGVNTVEEFLEHLSDDSRVVVLQDPNKKPPYSYAMMIVLSILQSDTGKLTLSQIYYWISSHFPYYKREDAGWQNSIRHNLSLNEAFVKGGKSLDGKGHFWEIKPGYESKFFKNDESFSIDDFKVKLQRFKSVNLDDGYEAGSTTSSFNGSSIASYNKSKRKNKSFSISTMDDKSSDIGDAGDTSLDQSSDGDEESTSITNIPSSPRLGDHAEAAGHGSHQFPATDKDFLYYEDENMVKRQDSSHLVGPLKFNHRSVSAHNHEYDDLMVAAVSSPKFKKYSCSFNTSFEPVSPMNKLQLPSVNQQNSKTPIRESSVTPLKFNIFSTPKDFNKDGLNPPASTRTWQSPSRLFEDYYASSPVFFRNVINQSIDDCMIQYDTEKKCIDSPRKLSLRDQTSPKESSQSGLIDHSKYSSNILFGVDVCSVWKRAIAHCNSNDEVDSYREEVTKNDLDPPFDGMN</sequence>
<evidence type="ECO:0000256" key="3">
    <source>
        <dbReference type="ARBA" id="ARBA00023242"/>
    </source>
</evidence>
<dbReference type="Gene3D" id="1.10.10.10">
    <property type="entry name" value="Winged helix-like DNA-binding domain superfamily/Winged helix DNA-binding domain"/>
    <property type="match status" value="1"/>
</dbReference>
<dbReference type="CDD" id="cd00059">
    <property type="entry name" value="FH_FOX"/>
    <property type="match status" value="1"/>
</dbReference>
<feature type="DNA-binding region" description="Fork-head" evidence="4">
    <location>
        <begin position="123"/>
        <end position="208"/>
    </location>
</feature>
<evidence type="ECO:0000256" key="1">
    <source>
        <dbReference type="ARBA" id="ARBA00004123"/>
    </source>
</evidence>
<proteinExistence type="predicted"/>
<comment type="subcellular location">
    <subcellularLocation>
        <location evidence="1 4">Nucleus</location>
    </subcellularLocation>
</comment>
<dbReference type="Proteomes" id="UP000000598">
    <property type="component" value="Chromosome C"/>
</dbReference>
<keyword evidence="2 4" id="KW-0238">DNA-binding</keyword>
<dbReference type="PANTHER" id="PTHR11829:SF343">
    <property type="entry name" value="FORK-HEAD DOMAIN-CONTAINING PROTEIN"/>
    <property type="match status" value="1"/>
</dbReference>
<keyword evidence="8" id="KW-1185">Reference proteome</keyword>
<dbReference type="EMBL" id="CR382123">
    <property type="protein sequence ID" value="CAH01443.1"/>
    <property type="molecule type" value="Genomic_DNA"/>
</dbReference>
<evidence type="ECO:0000313" key="8">
    <source>
        <dbReference type="Proteomes" id="UP000000598"/>
    </source>
</evidence>
<evidence type="ECO:0000256" key="5">
    <source>
        <dbReference type="SAM" id="MobiDB-lite"/>
    </source>
</evidence>
<dbReference type="GO" id="GO:0000978">
    <property type="term" value="F:RNA polymerase II cis-regulatory region sequence-specific DNA binding"/>
    <property type="evidence" value="ECO:0007669"/>
    <property type="project" value="TreeGrafter"/>
</dbReference>
<dbReference type="InParanoid" id="Q6CTZ7"/>
<dbReference type="SUPFAM" id="SSF46785">
    <property type="entry name" value="Winged helix' DNA-binding domain"/>
    <property type="match status" value="1"/>
</dbReference>
<accession>Q6CTZ7</accession>
<dbReference type="PROSITE" id="PS00658">
    <property type="entry name" value="FORK_HEAD_2"/>
    <property type="match status" value="1"/>
</dbReference>
<organism evidence="7 8">
    <name type="scientific">Kluyveromyces lactis (strain ATCC 8585 / CBS 2359 / DSM 70799 / NBRC 1267 / NRRL Y-1140 / WM37)</name>
    <name type="common">Yeast</name>
    <name type="synonym">Candida sphaerica</name>
    <dbReference type="NCBI Taxonomy" id="284590"/>
    <lineage>
        <taxon>Eukaryota</taxon>
        <taxon>Fungi</taxon>
        <taxon>Dikarya</taxon>
        <taxon>Ascomycota</taxon>
        <taxon>Saccharomycotina</taxon>
        <taxon>Saccharomycetes</taxon>
        <taxon>Saccharomycetales</taxon>
        <taxon>Saccharomycetaceae</taxon>
        <taxon>Kluyveromyces</taxon>
    </lineage>
</organism>
<reference evidence="7 8" key="1">
    <citation type="journal article" date="2004" name="Nature">
        <title>Genome evolution in yeasts.</title>
        <authorList>
            <consortium name="Genolevures"/>
            <person name="Dujon B."/>
            <person name="Sherman D."/>
            <person name="Fischer G."/>
            <person name="Durrens P."/>
            <person name="Casaregola S."/>
            <person name="Lafontaine I."/>
            <person name="de Montigny J."/>
            <person name="Marck C."/>
            <person name="Neuveglise C."/>
            <person name="Talla E."/>
            <person name="Goffard N."/>
            <person name="Frangeul L."/>
            <person name="Aigle M."/>
            <person name="Anthouard V."/>
            <person name="Babour A."/>
            <person name="Barbe V."/>
            <person name="Barnay S."/>
            <person name="Blanchin S."/>
            <person name="Beckerich J.M."/>
            <person name="Beyne E."/>
            <person name="Bleykasten C."/>
            <person name="Boisrame A."/>
            <person name="Boyer J."/>
            <person name="Cattolico L."/>
            <person name="Confanioleri F."/>
            <person name="de Daruvar A."/>
            <person name="Despons L."/>
            <person name="Fabre E."/>
            <person name="Fairhead C."/>
            <person name="Ferry-Dumazet H."/>
            <person name="Groppi A."/>
            <person name="Hantraye F."/>
            <person name="Hennequin C."/>
            <person name="Jauniaux N."/>
            <person name="Joyet P."/>
            <person name="Kachouri R."/>
            <person name="Kerrest A."/>
            <person name="Koszul R."/>
            <person name="Lemaire M."/>
            <person name="Lesur I."/>
            <person name="Ma L."/>
            <person name="Muller H."/>
            <person name="Nicaud J.M."/>
            <person name="Nikolski M."/>
            <person name="Oztas S."/>
            <person name="Ozier-Kalogeropoulos O."/>
            <person name="Pellenz S."/>
            <person name="Potier S."/>
            <person name="Richard G.F."/>
            <person name="Straub M.L."/>
            <person name="Suleau A."/>
            <person name="Swennene D."/>
            <person name="Tekaia F."/>
            <person name="Wesolowski-Louvel M."/>
            <person name="Westhof E."/>
            <person name="Wirth B."/>
            <person name="Zeniou-Meyer M."/>
            <person name="Zivanovic I."/>
            <person name="Bolotin-Fukuhara M."/>
            <person name="Thierry A."/>
            <person name="Bouchier C."/>
            <person name="Caudron B."/>
            <person name="Scarpelli C."/>
            <person name="Gaillardin C."/>
            <person name="Weissenbach J."/>
            <person name="Wincker P."/>
            <person name="Souciet J.L."/>
        </authorList>
    </citation>
    <scope>NUCLEOTIDE SEQUENCE [LARGE SCALE GENOMIC DNA]</scope>
    <source>
        <strain evidence="8">ATCC 8585 / CBS 2359 / DSM 70799 / NBRC 1267 / NRRL Y-1140 / WM37</strain>
    </source>
</reference>
<evidence type="ECO:0000259" key="6">
    <source>
        <dbReference type="PROSITE" id="PS50039"/>
    </source>
</evidence>
<dbReference type="PaxDb" id="284590-Q6CTZ7"/>
<dbReference type="KEGG" id="kla:KLLA0_C08778g"/>
<dbReference type="SMART" id="SM00339">
    <property type="entry name" value="FH"/>
    <property type="match status" value="1"/>
</dbReference>
<protein>
    <submittedName>
        <fullName evidence="7">KLLA0C08778p</fullName>
    </submittedName>
</protein>
<dbReference type="STRING" id="284590.Q6CTZ7"/>
<dbReference type="HOGENOM" id="CLU_020432_0_0_1"/>
<dbReference type="FunFam" id="1.10.10.10:FF:000260">
    <property type="entry name" value="Forkhead transcription factor (Sep1)"/>
    <property type="match status" value="1"/>
</dbReference>